<accession>A0A5R9G2B6</accession>
<keyword evidence="2" id="KW-1185">Reference proteome</keyword>
<evidence type="ECO:0000313" key="2">
    <source>
        <dbReference type="Proteomes" id="UP000305906"/>
    </source>
</evidence>
<gene>
    <name evidence="1" type="ORF">FE633_13075</name>
</gene>
<organism evidence="1 2">
    <name type="scientific">Streptomyces montanus</name>
    <dbReference type="NCBI Taxonomy" id="2580423"/>
    <lineage>
        <taxon>Bacteria</taxon>
        <taxon>Bacillati</taxon>
        <taxon>Actinomycetota</taxon>
        <taxon>Actinomycetes</taxon>
        <taxon>Kitasatosporales</taxon>
        <taxon>Streptomycetaceae</taxon>
        <taxon>Streptomyces</taxon>
    </lineage>
</organism>
<dbReference type="EMBL" id="VBZC01000012">
    <property type="protein sequence ID" value="TLS45695.1"/>
    <property type="molecule type" value="Genomic_DNA"/>
</dbReference>
<reference evidence="1 2" key="1">
    <citation type="submission" date="2019-05" db="EMBL/GenBank/DDBJ databases">
        <title>Streptomyces sp. NEAU-C151, a novel actinomycete isolated from soil.</title>
        <authorList>
            <person name="Han L."/>
            <person name="Jiang H."/>
        </authorList>
    </citation>
    <scope>NUCLEOTIDE SEQUENCE [LARGE SCALE GENOMIC DNA]</scope>
    <source>
        <strain evidence="1 2">NEAU-C151</strain>
    </source>
</reference>
<sequence length="64" mass="6791">MSQLDGAALCATTRCSGCQVTHALLPEVLWPRRMDAAEVIRAGLETAALSMGHRQIAGGTRALR</sequence>
<proteinExistence type="predicted"/>
<comment type="caution">
    <text evidence="1">The sequence shown here is derived from an EMBL/GenBank/DDBJ whole genome shotgun (WGS) entry which is preliminary data.</text>
</comment>
<evidence type="ECO:0000313" key="1">
    <source>
        <dbReference type="EMBL" id="TLS45695.1"/>
    </source>
</evidence>
<dbReference type="RefSeq" id="WP_138045286.1">
    <property type="nucleotide sequence ID" value="NZ_VBZC01000012.1"/>
</dbReference>
<dbReference type="AlphaFoldDB" id="A0A5R9G2B6"/>
<dbReference type="Proteomes" id="UP000305906">
    <property type="component" value="Unassembled WGS sequence"/>
</dbReference>
<name>A0A5R9G2B6_9ACTN</name>
<protein>
    <submittedName>
        <fullName evidence="1">Uncharacterized protein</fullName>
    </submittedName>
</protein>